<dbReference type="InterPro" id="IPR013249">
    <property type="entry name" value="RNA_pol_sigma70_r4_t2"/>
</dbReference>
<protein>
    <recommendedName>
        <fullName evidence="9">RNA polymerase subunit sigma-24</fullName>
    </recommendedName>
</protein>
<dbReference type="Gene3D" id="1.10.10.10">
    <property type="entry name" value="Winged helix-like DNA-binding domain superfamily/Winged helix DNA-binding domain"/>
    <property type="match status" value="1"/>
</dbReference>
<dbReference type="Gene3D" id="1.20.120.1490">
    <property type="match status" value="1"/>
</dbReference>
<sequence length="269" mass="31121">DQEAELELIEHRFAARKAELEQKLRAANLALAGAMEADKFYSPAVQAAIDDFHTAMGELQKVTIEHVFEMREILTEEQAIVFDAERTDAELAVAAAGGEERAFTELMRRYKEPLYRYVQRSMRGNEDAYDVLQEAFTAAWRSIDRYDPSRKFSTWIYHIALNKVRDHGRKRAVRSFFFQAAPLESPDRPDIADHSQNVQDDYEHRDELNRVSKMVDALPDKLRQAFTLQVLQDMPQSEVAEILSVSIKAVETRVYRARKILQEQVEKLD</sequence>
<evidence type="ECO:0000256" key="5">
    <source>
        <dbReference type="ARBA" id="ARBA00023163"/>
    </source>
</evidence>
<dbReference type="InterPro" id="IPR039425">
    <property type="entry name" value="RNA_pol_sigma-70-like"/>
</dbReference>
<dbReference type="InterPro" id="IPR025961">
    <property type="entry name" value="Metal_resist"/>
</dbReference>
<dbReference type="InterPro" id="IPR036388">
    <property type="entry name" value="WH-like_DNA-bd_sf"/>
</dbReference>
<dbReference type="InterPro" id="IPR013324">
    <property type="entry name" value="RNA_pol_sigma_r3/r4-like"/>
</dbReference>
<dbReference type="NCBIfam" id="TIGR02937">
    <property type="entry name" value="sigma70-ECF"/>
    <property type="match status" value="1"/>
</dbReference>
<evidence type="ECO:0008006" key="9">
    <source>
        <dbReference type="Google" id="ProtNLM"/>
    </source>
</evidence>
<evidence type="ECO:0000256" key="3">
    <source>
        <dbReference type="ARBA" id="ARBA00023082"/>
    </source>
</evidence>
<evidence type="ECO:0000259" key="6">
    <source>
        <dbReference type="Pfam" id="PF04542"/>
    </source>
</evidence>
<evidence type="ECO:0000259" key="7">
    <source>
        <dbReference type="Pfam" id="PF08281"/>
    </source>
</evidence>
<reference evidence="8" key="1">
    <citation type="submission" date="2017-04" db="EMBL/GenBank/DDBJ databases">
        <title>Population genomics of picophytoplankton unveils novel chromosome hypervariability.</title>
        <authorList>
            <consortium name="DOE Joint Genome Institute"/>
            <person name="Blanc-Mathieu R."/>
            <person name="Krasovec M."/>
            <person name="Hebrard M."/>
            <person name="Yau S."/>
            <person name="Desgranges E."/>
            <person name="Martin J."/>
            <person name="Schackwitz W."/>
            <person name="Kuo A."/>
            <person name="Salin G."/>
            <person name="Donnadieu C."/>
            <person name="Desdevises Y."/>
            <person name="Sanchez-Ferandin S."/>
            <person name="Moreau H."/>
            <person name="Rivals E."/>
            <person name="Grigoriev I.V."/>
            <person name="Grimsley N."/>
            <person name="Eyre-Walker A."/>
            <person name="Piganeau G."/>
        </authorList>
    </citation>
    <scope>NUCLEOTIDE SEQUENCE [LARGE SCALE GENOMIC DNA]</scope>
    <source>
        <strain evidence="8">RCC 1115</strain>
    </source>
</reference>
<dbReference type="EMBL" id="KZ155815">
    <property type="protein sequence ID" value="OUS44541.1"/>
    <property type="molecule type" value="Genomic_DNA"/>
</dbReference>
<dbReference type="AlphaFoldDB" id="A0A1Y5I510"/>
<dbReference type="Pfam" id="PF08281">
    <property type="entry name" value="Sigma70_r4_2"/>
    <property type="match status" value="1"/>
</dbReference>
<proteinExistence type="inferred from homology"/>
<keyword evidence="4" id="KW-0238">DNA-binding</keyword>
<dbReference type="SUPFAM" id="SSF88946">
    <property type="entry name" value="Sigma2 domain of RNA polymerase sigma factors"/>
    <property type="match status" value="1"/>
</dbReference>
<organism evidence="8">
    <name type="scientific">Ostreococcus tauri</name>
    <name type="common">Marine green alga</name>
    <dbReference type="NCBI Taxonomy" id="70448"/>
    <lineage>
        <taxon>Eukaryota</taxon>
        <taxon>Viridiplantae</taxon>
        <taxon>Chlorophyta</taxon>
        <taxon>Mamiellophyceae</taxon>
        <taxon>Mamiellales</taxon>
        <taxon>Bathycoccaceae</taxon>
        <taxon>Ostreococcus</taxon>
    </lineage>
</organism>
<comment type="similarity">
    <text evidence="1">Belongs to the sigma-70 factor family. ECF subfamily.</text>
</comment>
<keyword evidence="3" id="KW-0731">Sigma factor</keyword>
<dbReference type="InterPro" id="IPR014284">
    <property type="entry name" value="RNA_pol_sigma-70_dom"/>
</dbReference>
<dbReference type="GO" id="GO:0006352">
    <property type="term" value="P:DNA-templated transcription initiation"/>
    <property type="evidence" value="ECO:0007669"/>
    <property type="project" value="InterPro"/>
</dbReference>
<feature type="domain" description="RNA polymerase sigma factor 70 region 4 type 2" evidence="7">
    <location>
        <begin position="209"/>
        <end position="260"/>
    </location>
</feature>
<name>A0A1Y5I510_OSTTA</name>
<evidence type="ECO:0000256" key="4">
    <source>
        <dbReference type="ARBA" id="ARBA00023125"/>
    </source>
</evidence>
<dbReference type="Pfam" id="PF13801">
    <property type="entry name" value="Metal_resist"/>
    <property type="match status" value="1"/>
</dbReference>
<dbReference type="GO" id="GO:0003677">
    <property type="term" value="F:DNA binding"/>
    <property type="evidence" value="ECO:0007669"/>
    <property type="project" value="UniProtKB-KW"/>
</dbReference>
<evidence type="ECO:0000313" key="8">
    <source>
        <dbReference type="EMBL" id="OUS44541.1"/>
    </source>
</evidence>
<dbReference type="InterPro" id="IPR013325">
    <property type="entry name" value="RNA_pol_sigma_r2"/>
</dbReference>
<dbReference type="Proteomes" id="UP000195557">
    <property type="component" value="Unassembled WGS sequence"/>
</dbReference>
<feature type="domain" description="RNA polymerase sigma-70 region 2" evidence="6">
    <location>
        <begin position="106"/>
        <end position="172"/>
    </location>
</feature>
<dbReference type="Pfam" id="PF04542">
    <property type="entry name" value="Sigma70_r2"/>
    <property type="match status" value="1"/>
</dbReference>
<accession>A0A1Y5I510</accession>
<keyword evidence="5" id="KW-0804">Transcription</keyword>
<dbReference type="SUPFAM" id="SSF88659">
    <property type="entry name" value="Sigma3 and sigma4 domains of RNA polymerase sigma factors"/>
    <property type="match status" value="1"/>
</dbReference>
<feature type="non-terminal residue" evidence="8">
    <location>
        <position position="1"/>
    </location>
</feature>
<evidence type="ECO:0000256" key="2">
    <source>
        <dbReference type="ARBA" id="ARBA00023015"/>
    </source>
</evidence>
<dbReference type="CDD" id="cd06171">
    <property type="entry name" value="Sigma70_r4"/>
    <property type="match status" value="1"/>
</dbReference>
<keyword evidence="2" id="KW-0805">Transcription regulation</keyword>
<dbReference type="Gene3D" id="1.10.1740.10">
    <property type="match status" value="1"/>
</dbReference>
<evidence type="ECO:0000256" key="1">
    <source>
        <dbReference type="ARBA" id="ARBA00010641"/>
    </source>
</evidence>
<dbReference type="InterPro" id="IPR007627">
    <property type="entry name" value="RNA_pol_sigma70_r2"/>
</dbReference>
<dbReference type="PANTHER" id="PTHR43133">
    <property type="entry name" value="RNA POLYMERASE ECF-TYPE SIGMA FACTO"/>
    <property type="match status" value="1"/>
</dbReference>
<dbReference type="GO" id="GO:0016987">
    <property type="term" value="F:sigma factor activity"/>
    <property type="evidence" value="ECO:0007669"/>
    <property type="project" value="UniProtKB-KW"/>
</dbReference>
<dbReference type="PANTHER" id="PTHR43133:SF8">
    <property type="entry name" value="RNA POLYMERASE SIGMA FACTOR HI_1459-RELATED"/>
    <property type="match status" value="1"/>
</dbReference>
<gene>
    <name evidence="8" type="ORF">BE221DRAFT_148233</name>
</gene>